<gene>
    <name evidence="1" type="ORF">GOBAR_AA25334</name>
</gene>
<proteinExistence type="predicted"/>
<evidence type="ECO:0000313" key="2">
    <source>
        <dbReference type="Proteomes" id="UP000239757"/>
    </source>
</evidence>
<organism evidence="1 2">
    <name type="scientific">Gossypium barbadense</name>
    <name type="common">Sea Island cotton</name>
    <name type="synonym">Hibiscus barbadensis</name>
    <dbReference type="NCBI Taxonomy" id="3634"/>
    <lineage>
        <taxon>Eukaryota</taxon>
        <taxon>Viridiplantae</taxon>
        <taxon>Streptophyta</taxon>
        <taxon>Embryophyta</taxon>
        <taxon>Tracheophyta</taxon>
        <taxon>Spermatophyta</taxon>
        <taxon>Magnoliopsida</taxon>
        <taxon>eudicotyledons</taxon>
        <taxon>Gunneridae</taxon>
        <taxon>Pentapetalae</taxon>
        <taxon>rosids</taxon>
        <taxon>malvids</taxon>
        <taxon>Malvales</taxon>
        <taxon>Malvaceae</taxon>
        <taxon>Malvoideae</taxon>
        <taxon>Gossypium</taxon>
    </lineage>
</organism>
<sequence>MWVDPPMSKPPGQNQTFSSVAGAFDLLTPIPEVERARFREDLSRYYLSNVSWAIIGKLIAHSCVRDNKVARAYPYLGIILFVKEARPFVHRECSSDSLARLSGDQNKGGTSVYKLIFKTLVFSAKDMTGVNTSSLDEGRDASHALFCGLDGKRGALDVGVTAGLSLETALGLAFLPPAQALYRLGTRNGSFDLSILPHGYYGVSMNEGDISGWFVESNEAIEIVSSVHRRNFRRSLRHKTSLRTSKKRCIDIFLRTYDRVVSLIGSVPIMSQAAVSGQRKPPSFLTIVIGSSSRWPSHYKKKMAKLWFQGLVPY</sequence>
<evidence type="ECO:0000313" key="1">
    <source>
        <dbReference type="EMBL" id="PPR95336.1"/>
    </source>
</evidence>
<reference evidence="1 2" key="1">
    <citation type="submission" date="2015-01" db="EMBL/GenBank/DDBJ databases">
        <title>Genome of allotetraploid Gossypium barbadense reveals genomic plasticity and fiber elongation in cotton evolution.</title>
        <authorList>
            <person name="Chen X."/>
            <person name="Liu X."/>
            <person name="Zhao B."/>
            <person name="Zheng H."/>
            <person name="Hu Y."/>
            <person name="Lu G."/>
            <person name="Yang C."/>
            <person name="Chen J."/>
            <person name="Shan C."/>
            <person name="Zhang L."/>
            <person name="Zhou Y."/>
            <person name="Wang L."/>
            <person name="Guo W."/>
            <person name="Bai Y."/>
            <person name="Ruan J."/>
            <person name="Shangguan X."/>
            <person name="Mao Y."/>
            <person name="Jiang J."/>
            <person name="Zhu Y."/>
            <person name="Lei J."/>
            <person name="Kang H."/>
            <person name="Chen S."/>
            <person name="He X."/>
            <person name="Wang R."/>
            <person name="Wang Y."/>
            <person name="Chen J."/>
            <person name="Wang L."/>
            <person name="Yu S."/>
            <person name="Wang B."/>
            <person name="Wei J."/>
            <person name="Song S."/>
            <person name="Lu X."/>
            <person name="Gao Z."/>
            <person name="Gu W."/>
            <person name="Deng X."/>
            <person name="Ma D."/>
            <person name="Wang S."/>
            <person name="Liang W."/>
            <person name="Fang L."/>
            <person name="Cai C."/>
            <person name="Zhu X."/>
            <person name="Zhou B."/>
            <person name="Zhang Y."/>
            <person name="Chen Z."/>
            <person name="Xu S."/>
            <person name="Zhu R."/>
            <person name="Wang S."/>
            <person name="Zhang T."/>
            <person name="Zhao G."/>
        </authorList>
    </citation>
    <scope>NUCLEOTIDE SEQUENCE [LARGE SCALE GENOMIC DNA]</scope>
    <source>
        <strain evidence="2">cv. Xinhai21</strain>
        <tissue evidence="1">Leaf</tissue>
    </source>
</reference>
<protein>
    <submittedName>
        <fullName evidence="1">Uncharacterized protein</fullName>
    </submittedName>
</protein>
<dbReference type="AlphaFoldDB" id="A0A2P5WW71"/>
<dbReference type="EMBL" id="KZ666312">
    <property type="protein sequence ID" value="PPR95336.1"/>
    <property type="molecule type" value="Genomic_DNA"/>
</dbReference>
<accession>A0A2P5WW71</accession>
<name>A0A2P5WW71_GOSBA</name>
<dbReference type="Proteomes" id="UP000239757">
    <property type="component" value="Unassembled WGS sequence"/>
</dbReference>